<dbReference type="EnsemblPlants" id="AVESA.00010b.r2.2DG0386780.1">
    <property type="protein sequence ID" value="AVESA.00010b.r2.2DG0386780.1.CDS"/>
    <property type="gene ID" value="AVESA.00010b.r2.2DG0386780"/>
</dbReference>
<reference evidence="1" key="1">
    <citation type="submission" date="2021-05" db="EMBL/GenBank/DDBJ databases">
        <authorList>
            <person name="Scholz U."/>
            <person name="Mascher M."/>
            <person name="Fiebig A."/>
        </authorList>
    </citation>
    <scope>NUCLEOTIDE SEQUENCE [LARGE SCALE GENOMIC DNA]</scope>
</reference>
<name>A0ACD5V911_AVESA</name>
<evidence type="ECO:0000313" key="1">
    <source>
        <dbReference type="EnsemblPlants" id="AVESA.00010b.r2.2DG0386780.1.CDS"/>
    </source>
</evidence>
<organism evidence="1 2">
    <name type="scientific">Avena sativa</name>
    <name type="common">Oat</name>
    <dbReference type="NCBI Taxonomy" id="4498"/>
    <lineage>
        <taxon>Eukaryota</taxon>
        <taxon>Viridiplantae</taxon>
        <taxon>Streptophyta</taxon>
        <taxon>Embryophyta</taxon>
        <taxon>Tracheophyta</taxon>
        <taxon>Spermatophyta</taxon>
        <taxon>Magnoliopsida</taxon>
        <taxon>Liliopsida</taxon>
        <taxon>Poales</taxon>
        <taxon>Poaceae</taxon>
        <taxon>BOP clade</taxon>
        <taxon>Pooideae</taxon>
        <taxon>Poodae</taxon>
        <taxon>Poeae</taxon>
        <taxon>Poeae Chloroplast Group 1 (Aveneae type)</taxon>
        <taxon>Aveninae</taxon>
        <taxon>Avena</taxon>
    </lineage>
</organism>
<evidence type="ECO:0000313" key="2">
    <source>
        <dbReference type="Proteomes" id="UP001732700"/>
    </source>
</evidence>
<accession>A0ACD5V911</accession>
<dbReference type="Proteomes" id="UP001732700">
    <property type="component" value="Chromosome 2D"/>
</dbReference>
<keyword evidence="2" id="KW-1185">Reference proteome</keyword>
<proteinExistence type="predicted"/>
<sequence length="474" mass="53478">MEAPERRSSPANGVDRISGLPDAVLGTVISLLPTKDGVRTQALSPRWSHLWRSAAPLNLDAGISLCADAVRRASIVSTILSVHPGPARRFHFPSIRLADDADGHAELDRWFNSPALNNLEDLDISYDHWEPGYLLPPSALLRFASTLLSAKFGFWDFPSEIAAAPALSFPVLKRLTLWCITISPDAFRVVVSACHSLESLLLWEINFEGCLRLSSETLRSVGFHGGFCPGQELVIEEAPRLRTMLTLHILTGGETIRVIQAPRLEILGPLSPFNFKLEIASVLFQQMVPVSLTESISTVKVLALRYHGNINAVRKVLRCFPYLEKLYIIWHKPVSSKDVHQFGYEPVFAMACHEGCFEEMESRNRYEYDPLDPIECLESNLKKMVMKNYEGSGPDVRFAKFFVLNAKVLNEIEFAVPKNFDKKWVADQHSLLQVENRASRDARFEFRRGFANYGTYMDITDLSMEDPFECMLSR</sequence>
<reference evidence="1" key="2">
    <citation type="submission" date="2025-09" db="UniProtKB">
        <authorList>
            <consortium name="EnsemblPlants"/>
        </authorList>
    </citation>
    <scope>IDENTIFICATION</scope>
</reference>
<protein>
    <submittedName>
        <fullName evidence="1">Uncharacterized protein</fullName>
    </submittedName>
</protein>